<accession>A0A6V8P8U8</accession>
<sequence length="48" mass="5358">SLGFHSLQFHSKGHVWIEKEPEAYRGDGKSGEALARALLQAPRERVTP</sequence>
<feature type="non-terminal residue" evidence="1">
    <location>
        <position position="1"/>
    </location>
</feature>
<comment type="caution">
    <text evidence="1">The sequence shown here is derived from an EMBL/GenBank/DDBJ whole genome shotgun (WGS) entry which is preliminary data.</text>
</comment>
<evidence type="ECO:0000313" key="2">
    <source>
        <dbReference type="Proteomes" id="UP000591948"/>
    </source>
</evidence>
<proteinExistence type="predicted"/>
<name>A0A6V8P8U8_9ACTN</name>
<keyword evidence="2" id="KW-1185">Reference proteome</keyword>
<gene>
    <name evidence="1" type="ORF">HKBW3S33_02485</name>
</gene>
<protein>
    <submittedName>
        <fullName evidence="1">Uncharacterized protein</fullName>
    </submittedName>
</protein>
<evidence type="ECO:0000313" key="1">
    <source>
        <dbReference type="EMBL" id="GFP29069.1"/>
    </source>
</evidence>
<dbReference type="AlphaFoldDB" id="A0A6V8P8U8"/>
<reference evidence="1 2" key="1">
    <citation type="journal article" date="2020" name="Front. Microbiol.">
        <title>Single-cell genomics of novel Actinobacteria with the Wood-Ljungdahl pathway discovered in a serpentinizing system.</title>
        <authorList>
            <person name="Merino N."/>
            <person name="Kawai M."/>
            <person name="Boyd E.S."/>
            <person name="Colman D.R."/>
            <person name="McGlynn S.E."/>
            <person name="Nealson K.H."/>
            <person name="Kurokawa K."/>
            <person name="Hongoh Y."/>
        </authorList>
    </citation>
    <scope>NUCLEOTIDE SEQUENCE [LARGE SCALE GENOMIC DNA]</scope>
    <source>
        <strain evidence="1 2">S33</strain>
    </source>
</reference>
<dbReference type="Proteomes" id="UP000591948">
    <property type="component" value="Unassembled WGS sequence"/>
</dbReference>
<dbReference type="EMBL" id="BLRY01000615">
    <property type="protein sequence ID" value="GFP29069.1"/>
    <property type="molecule type" value="Genomic_DNA"/>
</dbReference>
<organism evidence="1 2">
    <name type="scientific">Candidatus Hakubella thermalkaliphila</name>
    <dbReference type="NCBI Taxonomy" id="2754717"/>
    <lineage>
        <taxon>Bacteria</taxon>
        <taxon>Bacillati</taxon>
        <taxon>Actinomycetota</taxon>
        <taxon>Actinomycetota incertae sedis</taxon>
        <taxon>Candidatus Hakubellales</taxon>
        <taxon>Candidatus Hakubellaceae</taxon>
        <taxon>Candidatus Hakubella</taxon>
    </lineage>
</organism>